<sequence length="91" mass="10627">MLFPPSPQNYRTRIIKCVSFCVNLPHNTDTSDLNRQPDWLSAVDYSMCLIPNNTTIVPCYMRTTRRFSKPTFDLFDLPKRDTPSRLEAQQT</sequence>
<organism evidence="1 2">
    <name type="scientific">Panagrellus redivivus</name>
    <name type="common">Microworm</name>
    <dbReference type="NCBI Taxonomy" id="6233"/>
    <lineage>
        <taxon>Eukaryota</taxon>
        <taxon>Metazoa</taxon>
        <taxon>Ecdysozoa</taxon>
        <taxon>Nematoda</taxon>
        <taxon>Chromadorea</taxon>
        <taxon>Rhabditida</taxon>
        <taxon>Tylenchina</taxon>
        <taxon>Panagrolaimomorpha</taxon>
        <taxon>Panagrolaimoidea</taxon>
        <taxon>Panagrolaimidae</taxon>
        <taxon>Panagrellus</taxon>
    </lineage>
</organism>
<accession>A0A7E4V0C5</accession>
<dbReference type="AlphaFoldDB" id="A0A7E4V0C5"/>
<name>A0A7E4V0C5_PANRE</name>
<reference evidence="2" key="2">
    <citation type="submission" date="2020-10" db="UniProtKB">
        <authorList>
            <consortium name="WormBaseParasite"/>
        </authorList>
    </citation>
    <scope>IDENTIFICATION</scope>
</reference>
<proteinExistence type="predicted"/>
<keyword evidence="1" id="KW-1185">Reference proteome</keyword>
<evidence type="ECO:0000313" key="1">
    <source>
        <dbReference type="Proteomes" id="UP000492821"/>
    </source>
</evidence>
<evidence type="ECO:0000313" key="2">
    <source>
        <dbReference type="WBParaSite" id="Pan_g14864.t1"/>
    </source>
</evidence>
<dbReference type="Proteomes" id="UP000492821">
    <property type="component" value="Unassembled WGS sequence"/>
</dbReference>
<reference evidence="1" key="1">
    <citation type="journal article" date="2013" name="Genetics">
        <title>The draft genome and transcriptome of Panagrellus redivivus are shaped by the harsh demands of a free-living lifestyle.</title>
        <authorList>
            <person name="Srinivasan J."/>
            <person name="Dillman A.R."/>
            <person name="Macchietto M.G."/>
            <person name="Heikkinen L."/>
            <person name="Lakso M."/>
            <person name="Fracchia K.M."/>
            <person name="Antoshechkin I."/>
            <person name="Mortazavi A."/>
            <person name="Wong G."/>
            <person name="Sternberg P.W."/>
        </authorList>
    </citation>
    <scope>NUCLEOTIDE SEQUENCE [LARGE SCALE GENOMIC DNA]</scope>
    <source>
        <strain evidence="1">MT8872</strain>
    </source>
</reference>
<dbReference type="WBParaSite" id="Pan_g14864.t1">
    <property type="protein sequence ID" value="Pan_g14864.t1"/>
    <property type="gene ID" value="Pan_g14864"/>
</dbReference>
<protein>
    <submittedName>
        <fullName evidence="2">Uncharacterized protein</fullName>
    </submittedName>
</protein>